<protein>
    <submittedName>
        <fullName evidence="2">Uncharacterized protein</fullName>
    </submittedName>
</protein>
<feature type="region of interest" description="Disordered" evidence="1">
    <location>
        <begin position="257"/>
        <end position="276"/>
    </location>
</feature>
<dbReference type="EMBL" id="LR812090">
    <property type="protein sequence ID" value="CAB9494883.1"/>
    <property type="molecule type" value="Genomic_DNA"/>
</dbReference>
<dbReference type="AlphaFoldDB" id="A0A6T9Y4X8"/>
<evidence type="ECO:0000313" key="3">
    <source>
        <dbReference type="Proteomes" id="UP000509458"/>
    </source>
</evidence>
<organism evidence="2 3">
    <name type="scientific">Alteromonas macleodii</name>
    <name type="common">Pseudoalteromonas macleodii</name>
    <dbReference type="NCBI Taxonomy" id="28108"/>
    <lineage>
        <taxon>Bacteria</taxon>
        <taxon>Pseudomonadati</taxon>
        <taxon>Pseudomonadota</taxon>
        <taxon>Gammaproteobacteria</taxon>
        <taxon>Alteromonadales</taxon>
        <taxon>Alteromonadaceae</taxon>
        <taxon>Alteromonas/Salinimonas group</taxon>
        <taxon>Alteromonas</taxon>
    </lineage>
</organism>
<evidence type="ECO:0000313" key="2">
    <source>
        <dbReference type="EMBL" id="CAB9494883.1"/>
    </source>
</evidence>
<reference evidence="2 3" key="1">
    <citation type="submission" date="2020-06" db="EMBL/GenBank/DDBJ databases">
        <authorList>
            <person name="Duchaud E."/>
        </authorList>
    </citation>
    <scope>NUCLEOTIDE SEQUENCE [LARGE SCALE GENOMIC DNA]</scope>
    <source>
        <strain evidence="2">Alteromonas fortis</strain>
    </source>
</reference>
<gene>
    <name evidence="2" type="ORF">ALFOR1_40261</name>
</gene>
<proteinExistence type="predicted"/>
<dbReference type="Proteomes" id="UP000509458">
    <property type="component" value="Chromosome"/>
</dbReference>
<accession>A0A6T9Y4X8</accession>
<name>A0A6T9Y4X8_ALTMA</name>
<dbReference type="RefSeq" id="WP_232091213.1">
    <property type="nucleotide sequence ID" value="NZ_LR812090.1"/>
</dbReference>
<evidence type="ECO:0000256" key="1">
    <source>
        <dbReference type="SAM" id="MobiDB-lite"/>
    </source>
</evidence>
<sequence length="382" mass="42470">MCLFQTTQYQQRPFTLKNTFKACRFFALITLFYCVTSHAEASEAKLGLATQLGAFEEVKSLVFSDPYSSLPQYEVSRKNFDINGENVLLKHAQRTLSSNANFIELDTKHKLLQANGICFAGTWKMSQNSPYTGLFQAGTEVPIIVRASVSLSGTKQRDKRAFGVALKLFPYAHSALTENIFLMHSLGGTKTKHVANLPMTNEPALGELPPFSQLLTAYRLESDLEKADKAFSGKKANARFRPVSHLAAVKVGDANSRLTGHTEESTPKLSISAPTASKEIKLERELEVKSEADTKTEIQGPHWLRAALRPDTPLVDEDDFRDELSLQHYPNQTLSWVLSAANFNDAGIDKAHWQQIGEIILTESVVSLTCDTKLHFNHPAIK</sequence>